<keyword evidence="3" id="KW-1185">Reference proteome</keyword>
<dbReference type="AlphaFoldDB" id="A0A388LQY4"/>
<feature type="signal peptide" evidence="1">
    <location>
        <begin position="1"/>
        <end position="27"/>
    </location>
</feature>
<dbReference type="Proteomes" id="UP000265515">
    <property type="component" value="Unassembled WGS sequence"/>
</dbReference>
<proteinExistence type="predicted"/>
<sequence>MKTSTTIGILVAVGMVILALYPSTSMGYDCFTEKDQDKHTYKKIDCTKDPVSRDLYGCQDRCNMELKCKAIVWASSDWKHGKYCCFLKSKTGARKHQWNRVTCVRGPLH</sequence>
<dbReference type="Gramene" id="GBG84740">
    <property type="protein sequence ID" value="GBG84740"/>
    <property type="gene ID" value="CBR_g39118"/>
</dbReference>
<keyword evidence="1" id="KW-0732">Signal</keyword>
<organism evidence="2 3">
    <name type="scientific">Chara braunii</name>
    <name type="common">Braun's stonewort</name>
    <dbReference type="NCBI Taxonomy" id="69332"/>
    <lineage>
        <taxon>Eukaryota</taxon>
        <taxon>Viridiplantae</taxon>
        <taxon>Streptophyta</taxon>
        <taxon>Charophyceae</taxon>
        <taxon>Charales</taxon>
        <taxon>Characeae</taxon>
        <taxon>Chara</taxon>
    </lineage>
</organism>
<accession>A0A388LQY4</accession>
<name>A0A388LQY4_CHABU</name>
<comment type="caution">
    <text evidence="2">The sequence shown here is derived from an EMBL/GenBank/DDBJ whole genome shotgun (WGS) entry which is preliminary data.</text>
</comment>
<evidence type="ECO:0000313" key="2">
    <source>
        <dbReference type="EMBL" id="GBG84740.1"/>
    </source>
</evidence>
<evidence type="ECO:0000256" key="1">
    <source>
        <dbReference type="SAM" id="SignalP"/>
    </source>
</evidence>
<dbReference type="EMBL" id="BFEA01000489">
    <property type="protein sequence ID" value="GBG84740.1"/>
    <property type="molecule type" value="Genomic_DNA"/>
</dbReference>
<feature type="chain" id="PRO_5017295361" description="Apple domain-containing protein" evidence="1">
    <location>
        <begin position="28"/>
        <end position="109"/>
    </location>
</feature>
<protein>
    <recommendedName>
        <fullName evidence="4">Apple domain-containing protein</fullName>
    </recommendedName>
</protein>
<reference evidence="2 3" key="1">
    <citation type="journal article" date="2018" name="Cell">
        <title>The Chara Genome: Secondary Complexity and Implications for Plant Terrestrialization.</title>
        <authorList>
            <person name="Nishiyama T."/>
            <person name="Sakayama H."/>
            <person name="Vries J.D."/>
            <person name="Buschmann H."/>
            <person name="Saint-Marcoux D."/>
            <person name="Ullrich K.K."/>
            <person name="Haas F.B."/>
            <person name="Vanderstraeten L."/>
            <person name="Becker D."/>
            <person name="Lang D."/>
            <person name="Vosolsobe S."/>
            <person name="Rombauts S."/>
            <person name="Wilhelmsson P.K.I."/>
            <person name="Janitza P."/>
            <person name="Kern R."/>
            <person name="Heyl A."/>
            <person name="Rumpler F."/>
            <person name="Villalobos L.I.A.C."/>
            <person name="Clay J.M."/>
            <person name="Skokan R."/>
            <person name="Toyoda A."/>
            <person name="Suzuki Y."/>
            <person name="Kagoshima H."/>
            <person name="Schijlen E."/>
            <person name="Tajeshwar N."/>
            <person name="Catarino B."/>
            <person name="Hetherington A.J."/>
            <person name="Saltykova A."/>
            <person name="Bonnot C."/>
            <person name="Breuninger H."/>
            <person name="Symeonidi A."/>
            <person name="Radhakrishnan G.V."/>
            <person name="Van Nieuwerburgh F."/>
            <person name="Deforce D."/>
            <person name="Chang C."/>
            <person name="Karol K.G."/>
            <person name="Hedrich R."/>
            <person name="Ulvskov P."/>
            <person name="Glockner G."/>
            <person name="Delwiche C.F."/>
            <person name="Petrasek J."/>
            <person name="Van de Peer Y."/>
            <person name="Friml J."/>
            <person name="Beilby M."/>
            <person name="Dolan L."/>
            <person name="Kohara Y."/>
            <person name="Sugano S."/>
            <person name="Fujiyama A."/>
            <person name="Delaux P.-M."/>
            <person name="Quint M."/>
            <person name="TheiBen G."/>
            <person name="Hagemann M."/>
            <person name="Harholt J."/>
            <person name="Dunand C."/>
            <person name="Zachgo S."/>
            <person name="Langdale J."/>
            <person name="Maumus F."/>
            <person name="Straeten D.V.D."/>
            <person name="Gould S.B."/>
            <person name="Rensing S.A."/>
        </authorList>
    </citation>
    <scope>NUCLEOTIDE SEQUENCE [LARGE SCALE GENOMIC DNA]</scope>
    <source>
        <strain evidence="2 3">S276</strain>
    </source>
</reference>
<evidence type="ECO:0008006" key="4">
    <source>
        <dbReference type="Google" id="ProtNLM"/>
    </source>
</evidence>
<gene>
    <name evidence="2" type="ORF">CBR_g39118</name>
</gene>
<evidence type="ECO:0000313" key="3">
    <source>
        <dbReference type="Proteomes" id="UP000265515"/>
    </source>
</evidence>